<dbReference type="AlphaFoldDB" id="A0A0G0K174"/>
<proteinExistence type="predicted"/>
<dbReference type="Proteomes" id="UP000033876">
    <property type="component" value="Unassembled WGS sequence"/>
</dbReference>
<evidence type="ECO:0000313" key="2">
    <source>
        <dbReference type="EMBL" id="KKQ34396.1"/>
    </source>
</evidence>
<comment type="caution">
    <text evidence="2">The sequence shown here is derived from an EMBL/GenBank/DDBJ whole genome shotgun (WGS) entry which is preliminary data.</text>
</comment>
<name>A0A0G0K174_9BACT</name>
<evidence type="ECO:0000313" key="3">
    <source>
        <dbReference type="Proteomes" id="UP000033876"/>
    </source>
</evidence>
<sequence>MHFLKCFPRHGKALEGTSTNLIPKDTPEESDNPSRIKQQNPRSTCLGFYFFNILINSSEKFFIDLSS</sequence>
<dbReference type="EMBL" id="LBTF01000050">
    <property type="protein sequence ID" value="KKQ34396.1"/>
    <property type="molecule type" value="Genomic_DNA"/>
</dbReference>
<protein>
    <submittedName>
        <fullName evidence="2">Uncharacterized protein</fullName>
    </submittedName>
</protein>
<evidence type="ECO:0000256" key="1">
    <source>
        <dbReference type="SAM" id="MobiDB-lite"/>
    </source>
</evidence>
<accession>A0A0G0K174</accession>
<reference evidence="2 3" key="1">
    <citation type="journal article" date="2015" name="Nature">
        <title>rRNA introns, odd ribosomes, and small enigmatic genomes across a large radiation of phyla.</title>
        <authorList>
            <person name="Brown C.T."/>
            <person name="Hug L.A."/>
            <person name="Thomas B.C."/>
            <person name="Sharon I."/>
            <person name="Castelle C.J."/>
            <person name="Singh A."/>
            <person name="Wilkins M.J."/>
            <person name="Williams K.H."/>
            <person name="Banfield J.F."/>
        </authorList>
    </citation>
    <scope>NUCLEOTIDE SEQUENCE [LARGE SCALE GENOMIC DNA]</scope>
</reference>
<feature type="region of interest" description="Disordered" evidence="1">
    <location>
        <begin position="15"/>
        <end position="40"/>
    </location>
</feature>
<gene>
    <name evidence="2" type="ORF">US50_C0050G0004</name>
</gene>
<organism evidence="2 3">
    <name type="scientific">Candidatus Nomurabacteria bacterium GW2011_GWB1_37_5</name>
    <dbReference type="NCBI Taxonomy" id="1618742"/>
    <lineage>
        <taxon>Bacteria</taxon>
        <taxon>Candidatus Nomuraibacteriota</taxon>
    </lineage>
</organism>